<reference evidence="3" key="1">
    <citation type="journal article" date="2017" name="Front. Plant Sci.">
        <title>Climate Clever Clovers: New Paradigm to Reduce the Environmental Footprint of Ruminants by Breeding Low Methanogenic Forages Utilizing Haplotype Variation.</title>
        <authorList>
            <person name="Kaur P."/>
            <person name="Appels R."/>
            <person name="Bayer P.E."/>
            <person name="Keeble-Gagnere G."/>
            <person name="Wang J."/>
            <person name="Hirakawa H."/>
            <person name="Shirasawa K."/>
            <person name="Vercoe P."/>
            <person name="Stefanova K."/>
            <person name="Durmic Z."/>
            <person name="Nichols P."/>
            <person name="Revell C."/>
            <person name="Isobe S.N."/>
            <person name="Edwards D."/>
            <person name="Erskine W."/>
        </authorList>
    </citation>
    <scope>NUCLEOTIDE SEQUENCE [LARGE SCALE GENOMIC DNA]</scope>
    <source>
        <strain evidence="3">cv. Daliak</strain>
    </source>
</reference>
<proteinExistence type="predicted"/>
<dbReference type="InterPro" id="IPR023393">
    <property type="entry name" value="START-like_dom_sf"/>
</dbReference>
<dbReference type="SMART" id="SM01037">
    <property type="entry name" value="Bet_v_1"/>
    <property type="match status" value="1"/>
</dbReference>
<gene>
    <name evidence="2" type="ORF">TSUD_364410</name>
</gene>
<accession>A0A2Z6N309</accession>
<dbReference type="AlphaFoldDB" id="A0A2Z6N309"/>
<dbReference type="InterPro" id="IPR051761">
    <property type="entry name" value="MLP-like_ligand-binding"/>
</dbReference>
<dbReference type="Gene3D" id="3.30.530.20">
    <property type="match status" value="1"/>
</dbReference>
<keyword evidence="3" id="KW-1185">Reference proteome</keyword>
<dbReference type="GO" id="GO:0006952">
    <property type="term" value="P:defense response"/>
    <property type="evidence" value="ECO:0007669"/>
    <property type="project" value="InterPro"/>
</dbReference>
<evidence type="ECO:0000259" key="1">
    <source>
        <dbReference type="SMART" id="SM01037"/>
    </source>
</evidence>
<name>A0A2Z6N309_TRISU</name>
<feature type="domain" description="Bet v I/Major latex protein" evidence="1">
    <location>
        <begin position="2"/>
        <end position="152"/>
    </location>
</feature>
<evidence type="ECO:0000313" key="3">
    <source>
        <dbReference type="Proteomes" id="UP000242715"/>
    </source>
</evidence>
<dbReference type="OrthoDB" id="1847301at2759"/>
<dbReference type="PANTHER" id="PTHR31907">
    <property type="entry name" value="MLP-LIKE PROTEIN 423"/>
    <property type="match status" value="1"/>
</dbReference>
<dbReference type="EMBL" id="DF973425">
    <property type="protein sequence ID" value="GAU30395.1"/>
    <property type="molecule type" value="Genomic_DNA"/>
</dbReference>
<protein>
    <recommendedName>
        <fullName evidence="1">Bet v I/Major latex protein domain-containing protein</fullName>
    </recommendedName>
</protein>
<dbReference type="Proteomes" id="UP000242715">
    <property type="component" value="Unassembled WGS sequence"/>
</dbReference>
<organism evidence="2 3">
    <name type="scientific">Trifolium subterraneum</name>
    <name type="common">Subterranean clover</name>
    <dbReference type="NCBI Taxonomy" id="3900"/>
    <lineage>
        <taxon>Eukaryota</taxon>
        <taxon>Viridiplantae</taxon>
        <taxon>Streptophyta</taxon>
        <taxon>Embryophyta</taxon>
        <taxon>Tracheophyta</taxon>
        <taxon>Spermatophyta</taxon>
        <taxon>Magnoliopsida</taxon>
        <taxon>eudicotyledons</taxon>
        <taxon>Gunneridae</taxon>
        <taxon>Pentapetalae</taxon>
        <taxon>rosids</taxon>
        <taxon>fabids</taxon>
        <taxon>Fabales</taxon>
        <taxon>Fabaceae</taxon>
        <taxon>Papilionoideae</taxon>
        <taxon>50 kb inversion clade</taxon>
        <taxon>NPAAA clade</taxon>
        <taxon>Hologalegina</taxon>
        <taxon>IRL clade</taxon>
        <taxon>Trifolieae</taxon>
        <taxon>Trifolium</taxon>
    </lineage>
</organism>
<sequence length="157" mass="18051">MVLAGKLITEIGIKSSADKFYNFFVSQLHDVQNICEGVHGTKIHEGEDWHDTETVKHWTHVIDGKVQTYLESIEEVDNENKKIIYKVFGTDDIDNHYKLFKVTLEVVDKGDHATVKWTIEYEKINEDIDPPNGWMDYLSKGTKDIDGHLFNGEKVAL</sequence>
<dbReference type="Pfam" id="PF00407">
    <property type="entry name" value="Bet_v_1"/>
    <property type="match status" value="1"/>
</dbReference>
<evidence type="ECO:0000313" key="2">
    <source>
        <dbReference type="EMBL" id="GAU30395.1"/>
    </source>
</evidence>
<dbReference type="SUPFAM" id="SSF55961">
    <property type="entry name" value="Bet v1-like"/>
    <property type="match status" value="1"/>
</dbReference>
<dbReference type="InterPro" id="IPR000916">
    <property type="entry name" value="Bet_v_I/MLP"/>
</dbReference>